<evidence type="ECO:0000313" key="3">
    <source>
        <dbReference type="Proteomes" id="UP000054337"/>
    </source>
</evidence>
<accession>W7EGZ0</accession>
<gene>
    <name evidence="2" type="ORF">COCVIDRAFT_38666</name>
</gene>
<evidence type="ECO:0000256" key="1">
    <source>
        <dbReference type="SAM" id="MobiDB-lite"/>
    </source>
</evidence>
<feature type="region of interest" description="Disordered" evidence="1">
    <location>
        <begin position="76"/>
        <end position="99"/>
    </location>
</feature>
<dbReference type="RefSeq" id="XP_014555625.1">
    <property type="nucleotide sequence ID" value="XM_014700139.1"/>
</dbReference>
<feature type="region of interest" description="Disordered" evidence="1">
    <location>
        <begin position="1"/>
        <end position="22"/>
    </location>
</feature>
<protein>
    <submittedName>
        <fullName evidence="2">Uncharacterized protein</fullName>
    </submittedName>
</protein>
<sequence length="99" mass="10741">MEKQHEISIHVGGSATKERPVSARIRWATGSSSRNSQCASRFGNGALNCTRPVVMARVGVGQGWWRRVSGRRRFAEDAAADPMQAKSDGLGGLDGCQRR</sequence>
<dbReference type="AlphaFoldDB" id="W7EGZ0"/>
<keyword evidence="3" id="KW-1185">Reference proteome</keyword>
<dbReference type="GeneID" id="26256463"/>
<reference evidence="2 3" key="1">
    <citation type="journal article" date="2013" name="PLoS Genet.">
        <title>Comparative genome structure, secondary metabolite, and effector coding capacity across Cochliobolus pathogens.</title>
        <authorList>
            <person name="Condon B.J."/>
            <person name="Leng Y."/>
            <person name="Wu D."/>
            <person name="Bushley K.E."/>
            <person name="Ohm R.A."/>
            <person name="Otillar R."/>
            <person name="Martin J."/>
            <person name="Schackwitz W."/>
            <person name="Grimwood J."/>
            <person name="MohdZainudin N."/>
            <person name="Xue C."/>
            <person name="Wang R."/>
            <person name="Manning V.A."/>
            <person name="Dhillon B."/>
            <person name="Tu Z.J."/>
            <person name="Steffenson B.J."/>
            <person name="Salamov A."/>
            <person name="Sun H."/>
            <person name="Lowry S."/>
            <person name="LaButti K."/>
            <person name="Han J."/>
            <person name="Copeland A."/>
            <person name="Lindquist E."/>
            <person name="Barry K."/>
            <person name="Schmutz J."/>
            <person name="Baker S.E."/>
            <person name="Ciuffetti L.M."/>
            <person name="Grigoriev I.V."/>
            <person name="Zhong S."/>
            <person name="Turgeon B.G."/>
        </authorList>
    </citation>
    <scope>NUCLEOTIDE SEQUENCE [LARGE SCALE GENOMIC DNA]</scope>
    <source>
        <strain evidence="2 3">FI3</strain>
    </source>
</reference>
<organism evidence="2 3">
    <name type="scientific">Bipolaris victoriae (strain FI3)</name>
    <name type="common">Victoria blight of oats agent</name>
    <name type="synonym">Cochliobolus victoriae</name>
    <dbReference type="NCBI Taxonomy" id="930091"/>
    <lineage>
        <taxon>Eukaryota</taxon>
        <taxon>Fungi</taxon>
        <taxon>Dikarya</taxon>
        <taxon>Ascomycota</taxon>
        <taxon>Pezizomycotina</taxon>
        <taxon>Dothideomycetes</taxon>
        <taxon>Pleosporomycetidae</taxon>
        <taxon>Pleosporales</taxon>
        <taxon>Pleosporineae</taxon>
        <taxon>Pleosporaceae</taxon>
        <taxon>Bipolaris</taxon>
    </lineage>
</organism>
<dbReference type="Proteomes" id="UP000054337">
    <property type="component" value="Unassembled WGS sequence"/>
</dbReference>
<evidence type="ECO:0000313" key="2">
    <source>
        <dbReference type="EMBL" id="EUN26049.1"/>
    </source>
</evidence>
<name>W7EGZ0_BIPV3</name>
<proteinExistence type="predicted"/>
<dbReference type="HOGENOM" id="CLU_2061091_0_0_1"/>
<dbReference type="EMBL" id="KI968744">
    <property type="protein sequence ID" value="EUN26049.1"/>
    <property type="molecule type" value="Genomic_DNA"/>
</dbReference>
<feature type="compositionally biased region" description="Gly residues" evidence="1">
    <location>
        <begin position="89"/>
        <end position="99"/>
    </location>
</feature>
<dbReference type="OrthoDB" id="10458099at2759"/>